<protein>
    <recommendedName>
        <fullName evidence="5 10">Phosphoglycolate phosphatase</fullName>
        <shortName evidence="10">PGP</shortName>
        <shortName evidence="10">PGPase</shortName>
        <ecNumber evidence="5 10">3.1.3.18</ecNumber>
    </recommendedName>
</protein>
<dbReference type="InterPro" id="IPR036412">
    <property type="entry name" value="HAD-like_sf"/>
</dbReference>
<dbReference type="PANTHER" id="PTHR43434">
    <property type="entry name" value="PHOSPHOGLYCOLATE PHOSPHATASE"/>
    <property type="match status" value="1"/>
</dbReference>
<dbReference type="InterPro" id="IPR041492">
    <property type="entry name" value="HAD_2"/>
</dbReference>
<evidence type="ECO:0000313" key="11">
    <source>
        <dbReference type="EMBL" id="MEC5386091.1"/>
    </source>
</evidence>
<proteinExistence type="inferred from homology"/>
<evidence type="ECO:0000256" key="9">
    <source>
        <dbReference type="ARBA" id="ARBA00023277"/>
    </source>
</evidence>
<comment type="catalytic activity">
    <reaction evidence="1 10">
        <text>2-phosphoglycolate + H2O = glycolate + phosphate</text>
        <dbReference type="Rhea" id="RHEA:14369"/>
        <dbReference type="ChEBI" id="CHEBI:15377"/>
        <dbReference type="ChEBI" id="CHEBI:29805"/>
        <dbReference type="ChEBI" id="CHEBI:43474"/>
        <dbReference type="ChEBI" id="CHEBI:58033"/>
        <dbReference type="EC" id="3.1.3.18"/>
    </reaction>
</comment>
<evidence type="ECO:0000256" key="3">
    <source>
        <dbReference type="ARBA" id="ARBA00004818"/>
    </source>
</evidence>
<name>A0ABU6K3H8_9RHOO</name>
<keyword evidence="6 10" id="KW-0479">Metal-binding</keyword>
<gene>
    <name evidence="11" type="ORF">VVD49_10165</name>
</gene>
<dbReference type="InterPro" id="IPR037512">
    <property type="entry name" value="PGPase_prok"/>
</dbReference>
<comment type="similarity">
    <text evidence="4 10">Belongs to the HAD-like hydrolase superfamily. CbbY/CbbZ/Gph/YieH family.</text>
</comment>
<keyword evidence="12" id="KW-1185">Reference proteome</keyword>
<comment type="function">
    <text evidence="10">Specifically catalyzes the dephosphorylation of 2-phosphoglycolate. Is involved in the dissimilation of the intracellular 2-phosphoglycolate formed during the DNA repair of 3'-phosphoglycolate ends, a major class of DNA lesions induced by oxidative stress.</text>
</comment>
<dbReference type="InterPro" id="IPR050155">
    <property type="entry name" value="HAD-like_hydrolase_sf"/>
</dbReference>
<feature type="binding site" evidence="10">
    <location>
        <position position="14"/>
    </location>
    <ligand>
        <name>Mg(2+)</name>
        <dbReference type="ChEBI" id="CHEBI:18420"/>
    </ligand>
</feature>
<dbReference type="Proteomes" id="UP001331561">
    <property type="component" value="Unassembled WGS sequence"/>
</dbReference>
<dbReference type="SFLD" id="SFLDG01129">
    <property type="entry name" value="C1.5:_HAD__Beta-PGM__Phosphata"/>
    <property type="match status" value="1"/>
</dbReference>
<evidence type="ECO:0000256" key="2">
    <source>
        <dbReference type="ARBA" id="ARBA00001946"/>
    </source>
</evidence>
<comment type="pathway">
    <text evidence="3 10">Organic acid metabolism; glycolate biosynthesis; glycolate from 2-phosphoglycolate: step 1/1.</text>
</comment>
<keyword evidence="9 10" id="KW-0119">Carbohydrate metabolism</keyword>
<dbReference type="RefSeq" id="WP_327599067.1">
    <property type="nucleotide sequence ID" value="NZ_JAYXHS010000002.1"/>
</dbReference>
<dbReference type="EC" id="3.1.3.18" evidence="5 10"/>
<dbReference type="InterPro" id="IPR006439">
    <property type="entry name" value="HAD-SF_hydro_IA"/>
</dbReference>
<keyword evidence="8 10" id="KW-0460">Magnesium</keyword>
<dbReference type="EMBL" id="JAYXHS010000002">
    <property type="protein sequence ID" value="MEC5386091.1"/>
    <property type="molecule type" value="Genomic_DNA"/>
</dbReference>
<dbReference type="SFLD" id="SFLDS00003">
    <property type="entry name" value="Haloacid_Dehalogenase"/>
    <property type="match status" value="1"/>
</dbReference>
<dbReference type="NCBIfam" id="NF009695">
    <property type="entry name" value="PRK13222.1-2"/>
    <property type="match status" value="1"/>
</dbReference>
<dbReference type="PANTHER" id="PTHR43434:SF1">
    <property type="entry name" value="PHOSPHOGLYCOLATE PHOSPHATASE"/>
    <property type="match status" value="1"/>
</dbReference>
<dbReference type="CDD" id="cd16417">
    <property type="entry name" value="HAD_PGPase"/>
    <property type="match status" value="1"/>
</dbReference>
<evidence type="ECO:0000256" key="10">
    <source>
        <dbReference type="HAMAP-Rule" id="MF_00495"/>
    </source>
</evidence>
<evidence type="ECO:0000256" key="6">
    <source>
        <dbReference type="ARBA" id="ARBA00022723"/>
    </source>
</evidence>
<dbReference type="Gene3D" id="1.10.150.240">
    <property type="entry name" value="Putative phosphatase, domain 2"/>
    <property type="match status" value="1"/>
</dbReference>
<evidence type="ECO:0000256" key="1">
    <source>
        <dbReference type="ARBA" id="ARBA00000830"/>
    </source>
</evidence>
<evidence type="ECO:0000256" key="7">
    <source>
        <dbReference type="ARBA" id="ARBA00022801"/>
    </source>
</evidence>
<evidence type="ECO:0000256" key="5">
    <source>
        <dbReference type="ARBA" id="ARBA00013078"/>
    </source>
</evidence>
<dbReference type="SUPFAM" id="SSF56784">
    <property type="entry name" value="HAD-like"/>
    <property type="match status" value="1"/>
</dbReference>
<dbReference type="InterPro" id="IPR023198">
    <property type="entry name" value="PGP-like_dom2"/>
</dbReference>
<keyword evidence="7 10" id="KW-0378">Hydrolase</keyword>
<reference evidence="11 12" key="1">
    <citation type="submission" date="2024-01" db="EMBL/GenBank/DDBJ databases">
        <title>Uliginosibacterium soil sp. nov.</title>
        <authorList>
            <person name="Lv Y."/>
        </authorList>
    </citation>
    <scope>NUCLEOTIDE SEQUENCE [LARGE SCALE GENOMIC DNA]</scope>
    <source>
        <strain evidence="11 12">H3</strain>
    </source>
</reference>
<dbReference type="GO" id="GO:0008967">
    <property type="term" value="F:phosphoglycolate phosphatase activity"/>
    <property type="evidence" value="ECO:0007669"/>
    <property type="project" value="UniProtKB-EC"/>
</dbReference>
<sequence length="232" mass="24978">MMRKLENHRAILFDLDGTLVDANPDIAEAARRMLAELGEPPRSDEEIGRFVGKGIGVLVERALNIGRREHTEAEIAAALERFITHYAAVNGQQATVYPHVREVLEGLRAQGVPMACVTNKAAVFTVPLLQKLGLSGFFACIVSGDTLPQKKPEPEPLLHSCRELGVAPAQAVMIGDSDNDALAARRAGIPVWLVRGGYSEGIAVDSIDCDGLLSSFADLPDLLAFSRSRVPT</sequence>
<feature type="binding site" evidence="10">
    <location>
        <position position="16"/>
    </location>
    <ligand>
        <name>Mg(2+)</name>
        <dbReference type="ChEBI" id="CHEBI:18420"/>
    </ligand>
</feature>
<feature type="active site" description="Nucleophile" evidence="10">
    <location>
        <position position="14"/>
    </location>
</feature>
<dbReference type="NCBIfam" id="TIGR01509">
    <property type="entry name" value="HAD-SF-IA-v3"/>
    <property type="match status" value="1"/>
</dbReference>
<dbReference type="NCBIfam" id="TIGR01549">
    <property type="entry name" value="HAD-SF-IA-v1"/>
    <property type="match status" value="1"/>
</dbReference>
<comment type="cofactor">
    <cofactor evidence="2 10">
        <name>Mg(2+)</name>
        <dbReference type="ChEBI" id="CHEBI:18420"/>
    </cofactor>
</comment>
<comment type="caution">
    <text evidence="11">The sequence shown here is derived from an EMBL/GenBank/DDBJ whole genome shotgun (WGS) entry which is preliminary data.</text>
</comment>
<feature type="binding site" evidence="10">
    <location>
        <position position="176"/>
    </location>
    <ligand>
        <name>Mg(2+)</name>
        <dbReference type="ChEBI" id="CHEBI:18420"/>
    </ligand>
</feature>
<dbReference type="Gene3D" id="3.40.50.1000">
    <property type="entry name" value="HAD superfamily/HAD-like"/>
    <property type="match status" value="1"/>
</dbReference>
<accession>A0ABU6K3H8</accession>
<evidence type="ECO:0000256" key="8">
    <source>
        <dbReference type="ARBA" id="ARBA00022842"/>
    </source>
</evidence>
<evidence type="ECO:0000256" key="4">
    <source>
        <dbReference type="ARBA" id="ARBA00006171"/>
    </source>
</evidence>
<evidence type="ECO:0000313" key="12">
    <source>
        <dbReference type="Proteomes" id="UP001331561"/>
    </source>
</evidence>
<organism evidence="11 12">
    <name type="scientific">Uliginosibacterium silvisoli</name>
    <dbReference type="NCBI Taxonomy" id="3114758"/>
    <lineage>
        <taxon>Bacteria</taxon>
        <taxon>Pseudomonadati</taxon>
        <taxon>Pseudomonadota</taxon>
        <taxon>Betaproteobacteria</taxon>
        <taxon>Rhodocyclales</taxon>
        <taxon>Zoogloeaceae</taxon>
        <taxon>Uliginosibacterium</taxon>
    </lineage>
</organism>
<dbReference type="InterPro" id="IPR023214">
    <property type="entry name" value="HAD_sf"/>
</dbReference>
<dbReference type="Pfam" id="PF13419">
    <property type="entry name" value="HAD_2"/>
    <property type="match status" value="1"/>
</dbReference>
<dbReference type="SFLD" id="SFLDG01135">
    <property type="entry name" value="C1.5.6:_HAD__Beta-PGM__Phospha"/>
    <property type="match status" value="1"/>
</dbReference>
<dbReference type="NCBIfam" id="TIGR01449">
    <property type="entry name" value="PGP_bact"/>
    <property type="match status" value="1"/>
</dbReference>
<dbReference type="HAMAP" id="MF_00495">
    <property type="entry name" value="GPH_hydrolase_bact"/>
    <property type="match status" value="1"/>
</dbReference>